<name>A0A8H4QQ28_9HELO</name>
<evidence type="ECO:0000256" key="4">
    <source>
        <dbReference type="ARBA" id="ARBA00023136"/>
    </source>
</evidence>
<sequence>MDVLLMIERWIEPLSRSRWIEPLSALAIILITRQVQFKVAQLLIIFTPRNSLLRQASIPIQVALGALAFPSIQHAIVDPISIHYRVLAGGTIVLQTLVSIATSAMIRFDDKDASALSKTPGLWNKMGALTDLMNSQQCIGTPYQISWIAPFDENRPEYIPPRGEIIRSRATAIVGGYFFRQIWIALFWQRLHFGFFWLIYMNSWLNSLYVFGDLVSALLGGAVEDRPPAFGPIRYSNTIRGWWGKFWHQSHGYPLQGAATYICKDVLGLKSLPQRYANILIVFALSGIFHIFTDRAEGIGYEQSKAMVFFCAQPVGILIEDAA</sequence>
<reference evidence="6 7" key="1">
    <citation type="submission" date="2020-03" db="EMBL/GenBank/DDBJ databases">
        <title>Draft Genome Sequence of Cudoniella acicularis.</title>
        <authorList>
            <person name="Buettner E."/>
            <person name="Kellner H."/>
        </authorList>
    </citation>
    <scope>NUCLEOTIDE SEQUENCE [LARGE SCALE GENOMIC DNA]</scope>
    <source>
        <strain evidence="6 7">DSM 108380</strain>
    </source>
</reference>
<comment type="caution">
    <text evidence="6">The sequence shown here is derived from an EMBL/GenBank/DDBJ whole genome shotgun (WGS) entry which is preliminary data.</text>
</comment>
<comment type="subcellular location">
    <subcellularLocation>
        <location evidence="1">Membrane</location>
        <topology evidence="1">Multi-pass membrane protein</topology>
    </subcellularLocation>
</comment>
<keyword evidence="2" id="KW-0812">Transmembrane</keyword>
<keyword evidence="7" id="KW-1185">Reference proteome</keyword>
<dbReference type="InterPro" id="IPR032805">
    <property type="entry name" value="Wax_synthase_dom"/>
</dbReference>
<dbReference type="Proteomes" id="UP000566819">
    <property type="component" value="Unassembled WGS sequence"/>
</dbReference>
<organism evidence="6 7">
    <name type="scientific">Cudoniella acicularis</name>
    <dbReference type="NCBI Taxonomy" id="354080"/>
    <lineage>
        <taxon>Eukaryota</taxon>
        <taxon>Fungi</taxon>
        <taxon>Dikarya</taxon>
        <taxon>Ascomycota</taxon>
        <taxon>Pezizomycotina</taxon>
        <taxon>Leotiomycetes</taxon>
        <taxon>Helotiales</taxon>
        <taxon>Tricladiaceae</taxon>
        <taxon>Cudoniella</taxon>
    </lineage>
</organism>
<proteinExistence type="predicted"/>
<dbReference type="GO" id="GO:0016020">
    <property type="term" value="C:membrane"/>
    <property type="evidence" value="ECO:0007669"/>
    <property type="project" value="UniProtKB-SubCell"/>
</dbReference>
<protein>
    <recommendedName>
        <fullName evidence="5">Wax synthase domain-containing protein</fullName>
    </recommendedName>
</protein>
<feature type="domain" description="Wax synthase" evidence="5">
    <location>
        <begin position="227"/>
        <end position="311"/>
    </location>
</feature>
<evidence type="ECO:0000259" key="5">
    <source>
        <dbReference type="Pfam" id="PF13813"/>
    </source>
</evidence>
<accession>A0A8H4QQ28</accession>
<evidence type="ECO:0000313" key="6">
    <source>
        <dbReference type="EMBL" id="KAF4614332.1"/>
    </source>
</evidence>
<evidence type="ECO:0000313" key="7">
    <source>
        <dbReference type="Proteomes" id="UP000566819"/>
    </source>
</evidence>
<keyword evidence="3" id="KW-1133">Transmembrane helix</keyword>
<dbReference type="OrthoDB" id="1077582at2759"/>
<dbReference type="Pfam" id="PF13813">
    <property type="entry name" value="MBOAT_2"/>
    <property type="match status" value="1"/>
</dbReference>
<dbReference type="AlphaFoldDB" id="A0A8H4QQ28"/>
<evidence type="ECO:0000256" key="3">
    <source>
        <dbReference type="ARBA" id="ARBA00022989"/>
    </source>
</evidence>
<gene>
    <name evidence="6" type="ORF">G7Y89_g15405</name>
</gene>
<evidence type="ECO:0000256" key="1">
    <source>
        <dbReference type="ARBA" id="ARBA00004141"/>
    </source>
</evidence>
<evidence type="ECO:0000256" key="2">
    <source>
        <dbReference type="ARBA" id="ARBA00022692"/>
    </source>
</evidence>
<keyword evidence="4" id="KW-0472">Membrane</keyword>
<dbReference type="EMBL" id="JAAMPI010002388">
    <property type="protein sequence ID" value="KAF4614332.1"/>
    <property type="molecule type" value="Genomic_DNA"/>
</dbReference>